<sequence>MEVVCTSTDNNLLPGSAPELPPIGQLRNSLARSLKLRLVLSLKMRWLGQIAYKQTDRAN</sequence>
<accession>A0A5B7HAU8</accession>
<comment type="caution">
    <text evidence="1">The sequence shown here is derived from an EMBL/GenBank/DDBJ whole genome shotgun (WGS) entry which is preliminary data.</text>
</comment>
<keyword evidence="2" id="KW-1185">Reference proteome</keyword>
<organism evidence="1 2">
    <name type="scientific">Portunus trituberculatus</name>
    <name type="common">Swimming crab</name>
    <name type="synonym">Neptunus trituberculatus</name>
    <dbReference type="NCBI Taxonomy" id="210409"/>
    <lineage>
        <taxon>Eukaryota</taxon>
        <taxon>Metazoa</taxon>
        <taxon>Ecdysozoa</taxon>
        <taxon>Arthropoda</taxon>
        <taxon>Crustacea</taxon>
        <taxon>Multicrustacea</taxon>
        <taxon>Malacostraca</taxon>
        <taxon>Eumalacostraca</taxon>
        <taxon>Eucarida</taxon>
        <taxon>Decapoda</taxon>
        <taxon>Pleocyemata</taxon>
        <taxon>Brachyura</taxon>
        <taxon>Eubrachyura</taxon>
        <taxon>Portunoidea</taxon>
        <taxon>Portunidae</taxon>
        <taxon>Portuninae</taxon>
        <taxon>Portunus</taxon>
    </lineage>
</organism>
<proteinExistence type="predicted"/>
<gene>
    <name evidence="1" type="ORF">E2C01_061271</name>
</gene>
<dbReference type="EMBL" id="VSRR010025777">
    <property type="protein sequence ID" value="MPC67106.1"/>
    <property type="molecule type" value="Genomic_DNA"/>
</dbReference>
<reference evidence="1 2" key="1">
    <citation type="submission" date="2019-05" db="EMBL/GenBank/DDBJ databases">
        <title>Another draft genome of Portunus trituberculatus and its Hox gene families provides insights of decapod evolution.</title>
        <authorList>
            <person name="Jeong J.-H."/>
            <person name="Song I."/>
            <person name="Kim S."/>
            <person name="Choi T."/>
            <person name="Kim D."/>
            <person name="Ryu S."/>
            <person name="Kim W."/>
        </authorList>
    </citation>
    <scope>NUCLEOTIDE SEQUENCE [LARGE SCALE GENOMIC DNA]</scope>
    <source>
        <tissue evidence="1">Muscle</tissue>
    </source>
</reference>
<name>A0A5B7HAU8_PORTR</name>
<dbReference type="AlphaFoldDB" id="A0A5B7HAU8"/>
<evidence type="ECO:0000313" key="1">
    <source>
        <dbReference type="EMBL" id="MPC67106.1"/>
    </source>
</evidence>
<dbReference type="Proteomes" id="UP000324222">
    <property type="component" value="Unassembled WGS sequence"/>
</dbReference>
<protein>
    <submittedName>
        <fullName evidence="1">Uncharacterized protein</fullName>
    </submittedName>
</protein>
<evidence type="ECO:0000313" key="2">
    <source>
        <dbReference type="Proteomes" id="UP000324222"/>
    </source>
</evidence>